<dbReference type="PROSITE" id="PS50011">
    <property type="entry name" value="PROTEIN_KINASE_DOM"/>
    <property type="match status" value="1"/>
</dbReference>
<keyword evidence="1" id="KW-0808">Transferase</keyword>
<evidence type="ECO:0000313" key="8">
    <source>
        <dbReference type="EMBL" id="KAF4694321.1"/>
    </source>
</evidence>
<keyword evidence="4 5" id="KW-0067">ATP-binding</keyword>
<keyword evidence="3" id="KW-0418">Kinase</keyword>
<evidence type="ECO:0000256" key="4">
    <source>
        <dbReference type="ARBA" id="ARBA00022840"/>
    </source>
</evidence>
<feature type="domain" description="Protein kinase" evidence="7">
    <location>
        <begin position="87"/>
        <end position="414"/>
    </location>
</feature>
<dbReference type="GO" id="GO:0005829">
    <property type="term" value="C:cytosol"/>
    <property type="evidence" value="ECO:0007669"/>
    <property type="project" value="TreeGrafter"/>
</dbReference>
<dbReference type="GO" id="GO:0005524">
    <property type="term" value="F:ATP binding"/>
    <property type="evidence" value="ECO:0007669"/>
    <property type="project" value="UniProtKB-UniRule"/>
</dbReference>
<evidence type="ECO:0000259" key="7">
    <source>
        <dbReference type="PROSITE" id="PS50011"/>
    </source>
</evidence>
<dbReference type="Gene3D" id="1.10.510.10">
    <property type="entry name" value="Transferase(Phosphotransferase) domain 1"/>
    <property type="match status" value="1"/>
</dbReference>
<dbReference type="GO" id="GO:0000045">
    <property type="term" value="P:autophagosome assembly"/>
    <property type="evidence" value="ECO:0007669"/>
    <property type="project" value="TreeGrafter"/>
</dbReference>
<name>A0A7J6PG16_PEROL</name>
<dbReference type="PANTHER" id="PTHR24348">
    <property type="entry name" value="SERINE/THREONINE-PROTEIN KINASE UNC-51-RELATED"/>
    <property type="match status" value="1"/>
</dbReference>
<sequence>MILVVAVGAVLWGVASAKYSLYAHGGPVTWLHPGRWTYVVGALSFNHLQSVLHGHSMSIMNNNEDDDFNWLGREWGWKTTIMDRYLVRGIDFLGQGSFSVVRKAFDKRLKKDVAIKTYLEKSPSVYGKFKKQIEILKQLQEPLQRGNVHEAATESFKIADVRYTERGEPPSQAKELLAQAKLDPRKVFVKLLDYSQDSDGRPAPAHDGKCYVVLELASYTLEDYLNDRRKARDPMEMWEVHHVVRSLISITAILHAKGLVHLDIKPENIMRVGDDWKLIDVDGAVPASTTIDLDDNTVSFTPLYCAPEFARALVDGSEVLRISRMMDVWSVAITALDLILARPALESKYVSLCRRTGDTIAFFNWLANTVTQVRVPRRLKSVDEDLYDLLQNKMLIKHTAARASVLECLEHPFCTKRFEIPETDSAAKSYIFDLFEAGAPWEATSQLLPPASSSLHNADSMRSALDDTGSELEQQRLQREGEQCGRMQHHHLNKELHSNTSVGAAAPPLYGARGNLERRRSVLSLMKAKSADCEGRSSGLSDGMREETMDLVNNRGRRVSVAQINKIIKCHSGLTRSEGRNENTDINARKRTPDEHGYIIDDQKNITAHPTMSKVTTLPGQALGPNPHRGDADMSRIGGNKGTCFAVEVVAEVSPTPGSDAVKVHDTTKEGLMVPRTSIVIQNRPHSVEYAVSNSVVNYHINCEVALKLNQHVCQHDVSFQNSSAAAAPYLLQLSHSDN</sequence>
<accession>A0A7J6PG16</accession>
<dbReference type="PANTHER" id="PTHR24348:SF22">
    <property type="entry name" value="NON-SPECIFIC SERINE_THREONINE PROTEIN KINASE"/>
    <property type="match status" value="1"/>
</dbReference>
<organism evidence="8 9">
    <name type="scientific">Perkinsus olseni</name>
    <name type="common">Perkinsus atlanticus</name>
    <dbReference type="NCBI Taxonomy" id="32597"/>
    <lineage>
        <taxon>Eukaryota</taxon>
        <taxon>Sar</taxon>
        <taxon>Alveolata</taxon>
        <taxon>Perkinsozoa</taxon>
        <taxon>Perkinsea</taxon>
        <taxon>Perkinsida</taxon>
        <taxon>Perkinsidae</taxon>
        <taxon>Perkinsus</taxon>
    </lineage>
</organism>
<proteinExistence type="predicted"/>
<evidence type="ECO:0000256" key="1">
    <source>
        <dbReference type="ARBA" id="ARBA00022679"/>
    </source>
</evidence>
<feature type="binding site" evidence="5">
    <location>
        <position position="116"/>
    </location>
    <ligand>
        <name>ATP</name>
        <dbReference type="ChEBI" id="CHEBI:30616"/>
    </ligand>
</feature>
<dbReference type="OrthoDB" id="4062651at2759"/>
<dbReference type="InterPro" id="IPR011009">
    <property type="entry name" value="Kinase-like_dom_sf"/>
</dbReference>
<feature type="chain" id="PRO_5029536771" description="Protein kinase domain-containing protein" evidence="6">
    <location>
        <begin position="18"/>
        <end position="739"/>
    </location>
</feature>
<dbReference type="SUPFAM" id="SSF56112">
    <property type="entry name" value="Protein kinase-like (PK-like)"/>
    <property type="match status" value="1"/>
</dbReference>
<evidence type="ECO:0000256" key="3">
    <source>
        <dbReference type="ARBA" id="ARBA00022777"/>
    </source>
</evidence>
<dbReference type="EMBL" id="JABANP010000034">
    <property type="protein sequence ID" value="KAF4694321.1"/>
    <property type="molecule type" value="Genomic_DNA"/>
</dbReference>
<dbReference type="Pfam" id="PF00069">
    <property type="entry name" value="Pkinase"/>
    <property type="match status" value="1"/>
</dbReference>
<reference evidence="8 9" key="1">
    <citation type="submission" date="2020-04" db="EMBL/GenBank/DDBJ databases">
        <title>Perkinsus olseni comparative genomics.</title>
        <authorList>
            <person name="Bogema D.R."/>
        </authorList>
    </citation>
    <scope>NUCLEOTIDE SEQUENCE [LARGE SCALE GENOMIC DNA]</scope>
    <source>
        <strain evidence="8">00978-12</strain>
    </source>
</reference>
<protein>
    <recommendedName>
        <fullName evidence="7">Protein kinase domain-containing protein</fullName>
    </recommendedName>
</protein>
<dbReference type="PROSITE" id="PS00107">
    <property type="entry name" value="PROTEIN_KINASE_ATP"/>
    <property type="match status" value="1"/>
</dbReference>
<dbReference type="InterPro" id="IPR045269">
    <property type="entry name" value="Atg1-like"/>
</dbReference>
<dbReference type="Proteomes" id="UP000541610">
    <property type="component" value="Unassembled WGS sequence"/>
</dbReference>
<evidence type="ECO:0000256" key="2">
    <source>
        <dbReference type="ARBA" id="ARBA00022741"/>
    </source>
</evidence>
<feature type="signal peptide" evidence="6">
    <location>
        <begin position="1"/>
        <end position="17"/>
    </location>
</feature>
<gene>
    <name evidence="8" type="ORF">FOZ60_008479</name>
</gene>
<dbReference type="GO" id="GO:0016020">
    <property type="term" value="C:membrane"/>
    <property type="evidence" value="ECO:0007669"/>
    <property type="project" value="TreeGrafter"/>
</dbReference>
<dbReference type="Gene3D" id="3.30.200.20">
    <property type="entry name" value="Phosphorylase Kinase, domain 1"/>
    <property type="match status" value="1"/>
</dbReference>
<keyword evidence="6" id="KW-0732">Signal</keyword>
<dbReference type="GO" id="GO:0005776">
    <property type="term" value="C:autophagosome"/>
    <property type="evidence" value="ECO:0007669"/>
    <property type="project" value="TreeGrafter"/>
</dbReference>
<dbReference type="SMART" id="SM00220">
    <property type="entry name" value="S_TKc"/>
    <property type="match status" value="1"/>
</dbReference>
<keyword evidence="2 5" id="KW-0547">Nucleotide-binding</keyword>
<dbReference type="GO" id="GO:0010506">
    <property type="term" value="P:regulation of autophagy"/>
    <property type="evidence" value="ECO:0007669"/>
    <property type="project" value="InterPro"/>
</dbReference>
<dbReference type="AlphaFoldDB" id="A0A7J6PG16"/>
<comment type="caution">
    <text evidence="8">The sequence shown here is derived from an EMBL/GenBank/DDBJ whole genome shotgun (WGS) entry which is preliminary data.</text>
</comment>
<dbReference type="InterPro" id="IPR000719">
    <property type="entry name" value="Prot_kinase_dom"/>
</dbReference>
<dbReference type="InterPro" id="IPR017441">
    <property type="entry name" value="Protein_kinase_ATP_BS"/>
</dbReference>
<dbReference type="GO" id="GO:0004674">
    <property type="term" value="F:protein serine/threonine kinase activity"/>
    <property type="evidence" value="ECO:0007669"/>
    <property type="project" value="InterPro"/>
</dbReference>
<evidence type="ECO:0000256" key="6">
    <source>
        <dbReference type="SAM" id="SignalP"/>
    </source>
</evidence>
<evidence type="ECO:0000313" key="9">
    <source>
        <dbReference type="Proteomes" id="UP000541610"/>
    </source>
</evidence>
<evidence type="ECO:0000256" key="5">
    <source>
        <dbReference type="PROSITE-ProRule" id="PRU10141"/>
    </source>
</evidence>
<dbReference type="GO" id="GO:0000407">
    <property type="term" value="C:phagophore assembly site"/>
    <property type="evidence" value="ECO:0007669"/>
    <property type="project" value="TreeGrafter"/>
</dbReference>